<dbReference type="InterPro" id="IPR025969">
    <property type="entry name" value="ABA_GPCR_dom"/>
</dbReference>
<feature type="transmembrane region" description="Helical" evidence="6">
    <location>
        <begin position="309"/>
        <end position="328"/>
    </location>
</feature>
<feature type="transmembrane region" description="Helical" evidence="6">
    <location>
        <begin position="121"/>
        <end position="143"/>
    </location>
</feature>
<dbReference type="FunCoup" id="Q74Z40">
    <property type="interactions" value="171"/>
</dbReference>
<evidence type="ECO:0000256" key="2">
    <source>
        <dbReference type="ARBA" id="ARBA00022692"/>
    </source>
</evidence>
<dbReference type="RefSeq" id="NP_987032.1">
    <property type="nucleotide sequence ID" value="NM_212094.1"/>
</dbReference>
<keyword evidence="4 6" id="KW-0472">Membrane</keyword>
<dbReference type="OrthoDB" id="264392at2759"/>
<keyword evidence="2 6" id="KW-0812">Transmembrane</keyword>
<keyword evidence="5" id="KW-0175">Coiled coil</keyword>
<reference evidence="10" key="2">
    <citation type="journal article" date="2013" name="G3 (Bethesda)">
        <title>Genomes of Ashbya fungi isolated from insects reveal four mating-type loci, numerous translocations, lack of transposons, and distinct gene duplications.</title>
        <authorList>
            <person name="Dietrich F.S."/>
            <person name="Voegeli S."/>
            <person name="Kuo S."/>
            <person name="Philippsen P."/>
        </authorList>
    </citation>
    <scope>GENOME REANNOTATION</scope>
    <source>
        <strain evidence="10">ATCC 10895 / CBS 109.51 / FGSC 9923 / NRRL Y-1056</strain>
    </source>
</reference>
<proteinExistence type="predicted"/>
<feature type="transmembrane region" description="Helical" evidence="6">
    <location>
        <begin position="6"/>
        <end position="23"/>
    </location>
</feature>
<dbReference type="InterPro" id="IPR015672">
    <property type="entry name" value="GPHR/GTG"/>
</dbReference>
<sequence length="532" mass="59777">MMEELFMLPVIGITALLVYKYAYDILWYKLQNLFELIPSSSSSHPYSSAIASINKSQNGFLYKLYTEYSVSSNNVLRVIRTLVSGTLALCVVAVEIVLWQIKTADSSKGGDVITDFMWPASSALLAASLILIQPFCILITMLNKFFEDRLAIDKLLLCSCAAATIWILGLYQISFGPFYYSSSPLTRLSLVGVTIMGVLSGIASMSTPYYVARFLLNWQKDAPVVLNHAFSHISMMYFSTAMIQERMQEYESNVEQNVLILKKLEQSPGGLDSVMREQLLEKIGRYQLQIAKLEIRLKESREITLAKRIFHLGFLCYCVYKLVSTFLLRVPQIITHAVSYPSDYDYKKFYSDEDSLSSGDPLAVTLANVFDLFFFGFDHQQDLDSLTKQISLLVSLSLFICSLSTVTTTISYLLTLLPAKLQILAFATIQDNADKTLPIHTKENKSIYGKKPSIIKNLVVSELTGVYLLSTILLIRSNLPNDVSRNLNTLLGENFALPNIAIDIWFDEVFAVSAILTLIGIVIVERTVTRTF</sequence>
<dbReference type="InterPro" id="IPR022535">
    <property type="entry name" value="Golgi_pH-regulator_cons_dom"/>
</dbReference>
<evidence type="ECO:0000259" key="7">
    <source>
        <dbReference type="Pfam" id="PF12430"/>
    </source>
</evidence>
<dbReference type="STRING" id="284811.Q74Z40"/>
<evidence type="ECO:0000259" key="8">
    <source>
        <dbReference type="Pfam" id="PF12537"/>
    </source>
</evidence>
<protein>
    <submittedName>
        <fullName evidence="9">AGR366Wp</fullName>
    </submittedName>
</protein>
<dbReference type="HOGENOM" id="CLU_498921_0_0_1"/>
<dbReference type="OMA" id="FRFNYQH"/>
<feature type="domain" description="Abscisic acid G-protein coupled receptor-like" evidence="7">
    <location>
        <begin position="306"/>
        <end position="526"/>
    </location>
</feature>
<feature type="transmembrane region" description="Helical" evidence="6">
    <location>
        <begin position="155"/>
        <end position="176"/>
    </location>
</feature>
<dbReference type="PANTHER" id="PTHR15948">
    <property type="entry name" value="G-PROTEIN COUPLED RECEPTOR 89-RELATED"/>
    <property type="match status" value="1"/>
</dbReference>
<dbReference type="Proteomes" id="UP000000591">
    <property type="component" value="Chromosome VII"/>
</dbReference>
<dbReference type="GeneID" id="4623335"/>
<dbReference type="InParanoid" id="Q74Z40"/>
<dbReference type="Pfam" id="PF12430">
    <property type="entry name" value="ABA_GPCR"/>
    <property type="match status" value="1"/>
</dbReference>
<feature type="transmembrane region" description="Helical" evidence="6">
    <location>
        <begin position="390"/>
        <end position="414"/>
    </location>
</feature>
<dbReference type="GO" id="GO:0016020">
    <property type="term" value="C:membrane"/>
    <property type="evidence" value="ECO:0007669"/>
    <property type="project" value="UniProtKB-SubCell"/>
</dbReference>
<evidence type="ECO:0000313" key="9">
    <source>
        <dbReference type="EMBL" id="AAS54856.1"/>
    </source>
</evidence>
<evidence type="ECO:0000256" key="5">
    <source>
        <dbReference type="SAM" id="Coils"/>
    </source>
</evidence>
<evidence type="ECO:0000313" key="10">
    <source>
        <dbReference type="Proteomes" id="UP000000591"/>
    </source>
</evidence>
<gene>
    <name evidence="9" type="ORF">AGOS_AGR366W</name>
</gene>
<accession>Q74Z40</accession>
<dbReference type="Pfam" id="PF12537">
    <property type="entry name" value="GPHR_N"/>
    <property type="match status" value="1"/>
</dbReference>
<evidence type="ECO:0000256" key="4">
    <source>
        <dbReference type="ARBA" id="ARBA00023136"/>
    </source>
</evidence>
<feature type="transmembrane region" description="Helical" evidence="6">
    <location>
        <begin position="495"/>
        <end position="524"/>
    </location>
</feature>
<feature type="domain" description="Golgi pH regulator conserved" evidence="8">
    <location>
        <begin position="178"/>
        <end position="250"/>
    </location>
</feature>
<feature type="transmembrane region" description="Helical" evidence="6">
    <location>
        <begin position="82"/>
        <end position="101"/>
    </location>
</feature>
<name>Q74Z40_EREGS</name>
<evidence type="ECO:0000256" key="1">
    <source>
        <dbReference type="ARBA" id="ARBA00004141"/>
    </source>
</evidence>
<dbReference type="KEGG" id="ago:AGOS_AGR366W"/>
<feature type="coiled-coil region" evidence="5">
    <location>
        <begin position="247"/>
        <end position="303"/>
    </location>
</feature>
<dbReference type="EMBL" id="AE016820">
    <property type="protein sequence ID" value="AAS54856.1"/>
    <property type="molecule type" value="Genomic_DNA"/>
</dbReference>
<dbReference type="PANTHER" id="PTHR15948:SF0">
    <property type="entry name" value="GOLGI PH REGULATOR A-RELATED"/>
    <property type="match status" value="1"/>
</dbReference>
<keyword evidence="10" id="KW-1185">Reference proteome</keyword>
<comment type="subcellular location">
    <subcellularLocation>
        <location evidence="1">Membrane</location>
        <topology evidence="1">Multi-pass membrane protein</topology>
    </subcellularLocation>
</comment>
<organism evidence="9 10">
    <name type="scientific">Eremothecium gossypii (strain ATCC 10895 / CBS 109.51 / FGSC 9923 / NRRL Y-1056)</name>
    <name type="common">Yeast</name>
    <name type="synonym">Ashbya gossypii</name>
    <dbReference type="NCBI Taxonomy" id="284811"/>
    <lineage>
        <taxon>Eukaryota</taxon>
        <taxon>Fungi</taxon>
        <taxon>Dikarya</taxon>
        <taxon>Ascomycota</taxon>
        <taxon>Saccharomycotina</taxon>
        <taxon>Saccharomycetes</taxon>
        <taxon>Saccharomycetales</taxon>
        <taxon>Saccharomycetaceae</taxon>
        <taxon>Eremothecium</taxon>
    </lineage>
</organism>
<dbReference type="AlphaFoldDB" id="Q74Z40"/>
<evidence type="ECO:0000256" key="6">
    <source>
        <dbReference type="SAM" id="Phobius"/>
    </source>
</evidence>
<dbReference type="eggNOG" id="KOG2417">
    <property type="taxonomic scope" value="Eukaryota"/>
</dbReference>
<keyword evidence="3 6" id="KW-1133">Transmembrane helix</keyword>
<evidence type="ECO:0000256" key="3">
    <source>
        <dbReference type="ARBA" id="ARBA00022989"/>
    </source>
</evidence>
<reference evidence="9 10" key="1">
    <citation type="journal article" date="2004" name="Science">
        <title>The Ashbya gossypii genome as a tool for mapping the ancient Saccharomyces cerevisiae genome.</title>
        <authorList>
            <person name="Dietrich F.S."/>
            <person name="Voegeli S."/>
            <person name="Brachat S."/>
            <person name="Lerch A."/>
            <person name="Gates K."/>
            <person name="Steiner S."/>
            <person name="Mohr C."/>
            <person name="Pohlmann R."/>
            <person name="Luedi P."/>
            <person name="Choi S."/>
            <person name="Wing R.A."/>
            <person name="Flavier A."/>
            <person name="Gaffney T.D."/>
            <person name="Philippsen P."/>
        </authorList>
    </citation>
    <scope>NUCLEOTIDE SEQUENCE [LARGE SCALE GENOMIC DNA]</scope>
    <source>
        <strain evidence="10">ATCC 10895 / CBS 109.51 / FGSC 9923 / NRRL Y-1056</strain>
    </source>
</reference>
<feature type="transmembrane region" description="Helical" evidence="6">
    <location>
        <begin position="188"/>
        <end position="211"/>
    </location>
</feature>